<gene>
    <name evidence="2" type="ORF">R9Z33_23340</name>
</gene>
<sequence length="172" mass="19632">MRPLLTDAEYALLAPMIPAGGRPCRDRRRMLDGIFHVVMTRCIWSEMPARFGKWDTAHRQLRRWMKAGVLDRWLFAATNPEFDSLRERLCRAWRRVARRASLHQLLVVKELGLRSALPCAPCFLPDLALSESIEKLVAKALEDLGSIPRGLLKACGGLLKLAGGDMRQWRTR</sequence>
<dbReference type="RefSeq" id="WP_318648979.1">
    <property type="nucleotide sequence ID" value="NZ_CP137852.1"/>
</dbReference>
<dbReference type="Pfam" id="PF13340">
    <property type="entry name" value="DUF4096"/>
    <property type="match status" value="1"/>
</dbReference>
<dbReference type="PANTHER" id="PTHR46637:SF1">
    <property type="entry name" value="BLL5188 PROTEIN"/>
    <property type="match status" value="1"/>
</dbReference>
<dbReference type="PANTHER" id="PTHR46637">
    <property type="entry name" value="TIS1421-TRANSPOSASE PROTEIN A"/>
    <property type="match status" value="1"/>
</dbReference>
<dbReference type="Proteomes" id="UP001305521">
    <property type="component" value="Chromosome"/>
</dbReference>
<organism evidence="2 3">
    <name type="scientific">Sediminicoccus rosea</name>
    <dbReference type="NCBI Taxonomy" id="1225128"/>
    <lineage>
        <taxon>Bacteria</taxon>
        <taxon>Pseudomonadati</taxon>
        <taxon>Pseudomonadota</taxon>
        <taxon>Alphaproteobacteria</taxon>
        <taxon>Acetobacterales</taxon>
        <taxon>Roseomonadaceae</taxon>
        <taxon>Sediminicoccus</taxon>
    </lineage>
</organism>
<evidence type="ECO:0000313" key="2">
    <source>
        <dbReference type="EMBL" id="WPB85014.1"/>
    </source>
</evidence>
<dbReference type="InterPro" id="IPR025161">
    <property type="entry name" value="IS402-like_dom"/>
</dbReference>
<evidence type="ECO:0000259" key="1">
    <source>
        <dbReference type="Pfam" id="PF13340"/>
    </source>
</evidence>
<feature type="domain" description="Insertion element IS402-like" evidence="1">
    <location>
        <begin position="5"/>
        <end position="72"/>
    </location>
</feature>
<reference evidence="2 3" key="1">
    <citation type="submission" date="2023-11" db="EMBL/GenBank/DDBJ databases">
        <title>Arctic aerobic anoxygenic photoheterotroph Sediminicoccus rosea KRV36 adapts its photosynthesis to long days of polar summer.</title>
        <authorList>
            <person name="Tomasch J."/>
            <person name="Kopejtka K."/>
            <person name="Bily T."/>
            <person name="Gardiner A.T."/>
            <person name="Gardian Z."/>
            <person name="Shivaramu S."/>
            <person name="Koblizek M."/>
            <person name="Engelhardt F."/>
            <person name="Kaftan D."/>
        </authorList>
    </citation>
    <scope>NUCLEOTIDE SEQUENCE [LARGE SCALE GENOMIC DNA]</scope>
    <source>
        <strain evidence="2 3">R-30</strain>
    </source>
</reference>
<keyword evidence="3" id="KW-1185">Reference proteome</keyword>
<name>A0ABZ0PH95_9PROT</name>
<proteinExistence type="predicted"/>
<dbReference type="EMBL" id="CP137852">
    <property type="protein sequence ID" value="WPB85014.1"/>
    <property type="molecule type" value="Genomic_DNA"/>
</dbReference>
<protein>
    <submittedName>
        <fullName evidence="2">Transposase</fullName>
    </submittedName>
</protein>
<evidence type="ECO:0000313" key="3">
    <source>
        <dbReference type="Proteomes" id="UP001305521"/>
    </source>
</evidence>
<dbReference type="InterPro" id="IPR052909">
    <property type="entry name" value="Transposase_6_like"/>
</dbReference>
<accession>A0ABZ0PH95</accession>